<proteinExistence type="predicted"/>
<keyword evidence="3" id="KW-1185">Reference proteome</keyword>
<evidence type="ECO:0000259" key="1">
    <source>
        <dbReference type="Pfam" id="PF12850"/>
    </source>
</evidence>
<dbReference type="EMBL" id="MH645904">
    <property type="protein sequence ID" value="AXQ66645.1"/>
    <property type="molecule type" value="Genomic_DNA"/>
</dbReference>
<dbReference type="Gene3D" id="3.60.21.10">
    <property type="match status" value="1"/>
</dbReference>
<dbReference type="KEGG" id="vg:54999370"/>
<sequence length="193" mass="22149">MRLTFNAKLDPNVTYWVTSDLHFGHKNILNFCPETRPQASVEEMDEHLINHWNSLVKENDVIFHLGDFSFYGAEKTKNIIDRLNGKIVWVRGNHDKSLDSVLQRSGDHMHEYVECRLDGTKLCLMHFPLAEWNQKHRGAIMLHGHQHGSGPGYPGRIADVGYDAWGSILTLRSVVAYIKADNPFTQEEPRDRG</sequence>
<evidence type="ECO:0000313" key="3">
    <source>
        <dbReference type="Proteomes" id="UP000263435"/>
    </source>
</evidence>
<reference evidence="2 3" key="1">
    <citation type="submission" date="2018-07" db="EMBL/GenBank/DDBJ databases">
        <title>Sequencing of PG07.</title>
        <authorList>
            <person name="Ding T."/>
        </authorList>
    </citation>
    <scope>NUCLEOTIDE SEQUENCE [LARGE SCALE GENOMIC DNA]</scope>
</reference>
<dbReference type="InterPro" id="IPR029052">
    <property type="entry name" value="Metallo-depent_PP-like"/>
</dbReference>
<name>A0A385E6R5_9CAUD</name>
<organism evidence="2 3">
    <name type="scientific">Vibrio phage vB_VpS_PG07</name>
    <dbReference type="NCBI Taxonomy" id="2301664"/>
    <lineage>
        <taxon>Viruses</taxon>
        <taxon>Duplodnaviria</taxon>
        <taxon>Heunggongvirae</taxon>
        <taxon>Uroviricota</taxon>
        <taxon>Caudoviricetes</taxon>
        <taxon>Demerecviridae</taxon>
        <taxon>Pogseptimavirus</taxon>
        <taxon>Pogseptimavirus PG07</taxon>
    </lineage>
</organism>
<evidence type="ECO:0000313" key="2">
    <source>
        <dbReference type="EMBL" id="AXQ66645.1"/>
    </source>
</evidence>
<dbReference type="InterPro" id="IPR024654">
    <property type="entry name" value="Calcineurin-like_PHP_lpxH"/>
</dbReference>
<dbReference type="Proteomes" id="UP000263435">
    <property type="component" value="Segment"/>
</dbReference>
<accession>A0A385E6R5</accession>
<protein>
    <recommendedName>
        <fullName evidence="1">Calcineurin-like phosphoesterase domain-containing protein</fullName>
    </recommendedName>
</protein>
<dbReference type="Pfam" id="PF12850">
    <property type="entry name" value="Metallophos_2"/>
    <property type="match status" value="1"/>
</dbReference>
<dbReference type="RefSeq" id="YP_009808467.1">
    <property type="nucleotide sequence ID" value="NC_048041.1"/>
</dbReference>
<feature type="domain" description="Calcineurin-like phosphoesterase" evidence="1">
    <location>
        <begin position="47"/>
        <end position="147"/>
    </location>
</feature>
<dbReference type="SUPFAM" id="SSF56300">
    <property type="entry name" value="Metallo-dependent phosphatases"/>
    <property type="match status" value="1"/>
</dbReference>
<dbReference type="GeneID" id="54999370"/>